<sequence length="71" mass="7104">MVLLGIELLLVGLSIGAALLDQSAVAIMAGTAAITLAGEIVRRLLTTPPGEPANPGDMETAGPTRPTEPLG</sequence>
<organism evidence="2 3">
    <name type="scientific">Plantactinospora soyae</name>
    <dbReference type="NCBI Taxonomy" id="1544732"/>
    <lineage>
        <taxon>Bacteria</taxon>
        <taxon>Bacillati</taxon>
        <taxon>Actinomycetota</taxon>
        <taxon>Actinomycetes</taxon>
        <taxon>Micromonosporales</taxon>
        <taxon>Micromonosporaceae</taxon>
        <taxon>Plantactinospora</taxon>
    </lineage>
</organism>
<name>A0A927R825_9ACTN</name>
<dbReference type="Proteomes" id="UP000649753">
    <property type="component" value="Unassembled WGS sequence"/>
</dbReference>
<evidence type="ECO:0000313" key="3">
    <source>
        <dbReference type="Proteomes" id="UP000649753"/>
    </source>
</evidence>
<proteinExistence type="predicted"/>
<dbReference type="AlphaFoldDB" id="A0A927R825"/>
<dbReference type="RefSeq" id="WP_192768084.1">
    <property type="nucleotide sequence ID" value="NZ_JADBEB010000001.1"/>
</dbReference>
<protein>
    <submittedName>
        <fullName evidence="2">Uncharacterized protein</fullName>
    </submittedName>
</protein>
<feature type="region of interest" description="Disordered" evidence="1">
    <location>
        <begin position="46"/>
        <end position="71"/>
    </location>
</feature>
<accession>A0A927R825</accession>
<reference evidence="2" key="1">
    <citation type="submission" date="2020-10" db="EMBL/GenBank/DDBJ databases">
        <title>Sequencing the genomes of 1000 actinobacteria strains.</title>
        <authorList>
            <person name="Klenk H.-P."/>
        </authorList>
    </citation>
    <scope>NUCLEOTIDE SEQUENCE</scope>
    <source>
        <strain evidence="2">DSM 46832</strain>
    </source>
</reference>
<dbReference type="EMBL" id="JADBEB010000001">
    <property type="protein sequence ID" value="MBE1488416.1"/>
    <property type="molecule type" value="Genomic_DNA"/>
</dbReference>
<evidence type="ECO:0000256" key="1">
    <source>
        <dbReference type="SAM" id="MobiDB-lite"/>
    </source>
</evidence>
<gene>
    <name evidence="2" type="ORF">H4W31_004054</name>
</gene>
<keyword evidence="3" id="KW-1185">Reference proteome</keyword>
<evidence type="ECO:0000313" key="2">
    <source>
        <dbReference type="EMBL" id="MBE1488416.1"/>
    </source>
</evidence>
<comment type="caution">
    <text evidence="2">The sequence shown here is derived from an EMBL/GenBank/DDBJ whole genome shotgun (WGS) entry which is preliminary data.</text>
</comment>